<evidence type="ECO:0000256" key="4">
    <source>
        <dbReference type="ARBA" id="ARBA00023004"/>
    </source>
</evidence>
<evidence type="ECO:0000256" key="3">
    <source>
        <dbReference type="ARBA" id="ARBA00022723"/>
    </source>
</evidence>
<dbReference type="GO" id="GO:0046872">
    <property type="term" value="F:metal ion binding"/>
    <property type="evidence" value="ECO:0007669"/>
    <property type="project" value="UniProtKB-KW"/>
</dbReference>
<keyword evidence="2" id="KW-0949">S-adenosyl-L-methionine</keyword>
<evidence type="ECO:0000259" key="6">
    <source>
        <dbReference type="Pfam" id="PF04055"/>
    </source>
</evidence>
<keyword evidence="5" id="KW-0411">Iron-sulfur</keyword>
<dbReference type="PANTHER" id="PTHR11228">
    <property type="entry name" value="RADICAL SAM DOMAIN PROTEIN"/>
    <property type="match status" value="1"/>
</dbReference>
<reference evidence="7" key="1">
    <citation type="submission" date="2019-02" db="EMBL/GenBank/DDBJ databases">
        <authorList>
            <person name="Gruber-Vodicka R. H."/>
            <person name="Seah K. B. B."/>
        </authorList>
    </citation>
    <scope>NUCLEOTIDE SEQUENCE</scope>
    <source>
        <strain evidence="7">BECK_BZ106</strain>
    </source>
</reference>
<dbReference type="InterPro" id="IPR050377">
    <property type="entry name" value="Radical_SAM_PqqE_MftC-like"/>
</dbReference>
<dbReference type="Pfam" id="PF04055">
    <property type="entry name" value="Radical_SAM"/>
    <property type="match status" value="1"/>
</dbReference>
<dbReference type="InterPro" id="IPR058240">
    <property type="entry name" value="rSAM_sf"/>
</dbReference>
<evidence type="ECO:0000313" key="7">
    <source>
        <dbReference type="EMBL" id="VFJ67553.1"/>
    </source>
</evidence>
<proteinExistence type="predicted"/>
<dbReference type="Gene3D" id="3.20.20.70">
    <property type="entry name" value="Aldolase class I"/>
    <property type="match status" value="1"/>
</dbReference>
<dbReference type="AlphaFoldDB" id="A0A450TJK0"/>
<dbReference type="CDD" id="cd21109">
    <property type="entry name" value="SPASM"/>
    <property type="match status" value="1"/>
</dbReference>
<dbReference type="CDD" id="cd01335">
    <property type="entry name" value="Radical_SAM"/>
    <property type="match status" value="1"/>
</dbReference>
<dbReference type="InterPro" id="IPR007197">
    <property type="entry name" value="rSAM"/>
</dbReference>
<dbReference type="SUPFAM" id="SSF102114">
    <property type="entry name" value="Radical SAM enzymes"/>
    <property type="match status" value="1"/>
</dbReference>
<dbReference type="InterPro" id="IPR013785">
    <property type="entry name" value="Aldolase_TIM"/>
</dbReference>
<keyword evidence="3" id="KW-0479">Metal-binding</keyword>
<name>A0A450TJK0_9GAMM</name>
<feature type="domain" description="Radical SAM core" evidence="6">
    <location>
        <begin position="11"/>
        <end position="117"/>
    </location>
</feature>
<evidence type="ECO:0000256" key="5">
    <source>
        <dbReference type="ARBA" id="ARBA00023014"/>
    </source>
</evidence>
<dbReference type="GO" id="GO:0051536">
    <property type="term" value="F:iron-sulfur cluster binding"/>
    <property type="evidence" value="ECO:0007669"/>
    <property type="project" value="UniProtKB-KW"/>
</dbReference>
<organism evidence="7">
    <name type="scientific">Candidatus Kentrum sp. FW</name>
    <dbReference type="NCBI Taxonomy" id="2126338"/>
    <lineage>
        <taxon>Bacteria</taxon>
        <taxon>Pseudomonadati</taxon>
        <taxon>Pseudomonadota</taxon>
        <taxon>Gammaproteobacteria</taxon>
        <taxon>Candidatus Kentrum</taxon>
    </lineage>
</organism>
<sequence>MNVLPTTLALIVTRQCTASCDHCCFSCSPKEHDTLPAEVAYKVIDSASDIDFFKVVVFSGGECFLLEDELDELISYATRKSFRTRCVTNGYWAKTYEKAISRLRSLVDSGLSELNLSTGPFHQKYVPVKNIFYSSKAAIDLGLMTVIAIEETKDKPSQIEMFLEDEQIRSAINLSKLRIQKGAWIISDGNSEIRHSESLDRFSENRISGCSAILQTIAITPSADVYACCGLHIDKIPELKLGNLKCKTLSDILYSHPDDLLKMLIHTDGPERAYQIAKRFNQNTTLPVGCVHPCETCRCLYSDKQALVALSENSSSFKDRVIQSYMASLTKAAIGNVVLSS</sequence>
<dbReference type="SFLD" id="SFLDS00029">
    <property type="entry name" value="Radical_SAM"/>
    <property type="match status" value="1"/>
</dbReference>
<gene>
    <name evidence="7" type="ORF">BECKFW1821B_GA0114236_11322</name>
</gene>
<dbReference type="EMBL" id="CAADFD010000132">
    <property type="protein sequence ID" value="VFJ67553.1"/>
    <property type="molecule type" value="Genomic_DNA"/>
</dbReference>
<evidence type="ECO:0000256" key="2">
    <source>
        <dbReference type="ARBA" id="ARBA00022691"/>
    </source>
</evidence>
<keyword evidence="4" id="KW-0408">Iron</keyword>
<protein>
    <submittedName>
        <fullName evidence="7">Radical SAM superfamily enzyme, MoaA/NifB/PqqE/SkfB family</fullName>
    </submittedName>
</protein>
<comment type="cofactor">
    <cofactor evidence="1">
        <name>[4Fe-4S] cluster</name>
        <dbReference type="ChEBI" id="CHEBI:49883"/>
    </cofactor>
</comment>
<dbReference type="PANTHER" id="PTHR11228:SF34">
    <property type="entry name" value="TUNGSTEN-CONTAINING ALDEHYDE FERREDOXIN OXIDOREDUCTASE COFACTOR MODIFYING PROTEIN"/>
    <property type="match status" value="1"/>
</dbReference>
<evidence type="ECO:0000256" key="1">
    <source>
        <dbReference type="ARBA" id="ARBA00001966"/>
    </source>
</evidence>
<dbReference type="GO" id="GO:0003824">
    <property type="term" value="F:catalytic activity"/>
    <property type="evidence" value="ECO:0007669"/>
    <property type="project" value="InterPro"/>
</dbReference>
<accession>A0A450TJK0</accession>